<accession>A0A7X0HUV6</accession>
<dbReference type="Pfam" id="PF16363">
    <property type="entry name" value="GDP_Man_Dehyd"/>
    <property type="match status" value="1"/>
</dbReference>
<dbReference type="RefSeq" id="WP_184529042.1">
    <property type="nucleotide sequence ID" value="NZ_JACHGK010000019.1"/>
</dbReference>
<dbReference type="EC" id="5.1.3.25" evidence="4"/>
<gene>
    <name evidence="4" type="ORF">HNR53_003938</name>
</gene>
<name>A0A7X0HUV6_9BACI</name>
<dbReference type="GO" id="GO:0016853">
    <property type="term" value="F:isomerase activity"/>
    <property type="evidence" value="ECO:0007669"/>
    <property type="project" value="UniProtKB-KW"/>
</dbReference>
<keyword evidence="4" id="KW-0413">Isomerase</keyword>
<dbReference type="InterPro" id="IPR001509">
    <property type="entry name" value="Epimerase_deHydtase"/>
</dbReference>
<comment type="caution">
    <text evidence="4">The sequence shown here is derived from an EMBL/GenBank/DDBJ whole genome shotgun (WGS) entry which is preliminary data.</text>
</comment>
<dbReference type="SUPFAM" id="SSF51735">
    <property type="entry name" value="NAD(P)-binding Rossmann-fold domains"/>
    <property type="match status" value="1"/>
</dbReference>
<dbReference type="EMBL" id="JACHGK010000019">
    <property type="protein sequence ID" value="MBB6447258.1"/>
    <property type="molecule type" value="Genomic_DNA"/>
</dbReference>
<dbReference type="Pfam" id="PF01370">
    <property type="entry name" value="Epimerase"/>
    <property type="match status" value="1"/>
</dbReference>
<feature type="domain" description="NAD(P)-binding" evidence="3">
    <location>
        <begin position="176"/>
        <end position="349"/>
    </location>
</feature>
<sequence>MMKNVLITGGAGFIGSSLALKLLEKGYSVTVLDNLSPQIHGEDGTSSELFLKIKNKVNFIKGDVINMDDWRKALKGQDVVVHLAAETGTGQSMYEINKYIDVNTKGTSNLLHILTNEEHQIKKIVVAASRAIYGEGMYHCSEHGTVYPVERTDEEMKKGDFEVKCPICHRNVELMATTEETKIHPTSIYGVTKQMQEEMCMVVGKSLDIPVVAYRYQNVYGPGQSLKNPYTGILSIFSTIIKNNNKINVFEDGKESRDFVFIDDIVDATILGIEKEEANFESFNVGTGVCTTVMEVATTLKEKYQSNTEIEISGNYRLGDIRHNYADLTKIHDKLGFTPKVSFDEGISKFVAWVNQQEVVEDNYQKSIDEMKKKGLYK</sequence>
<feature type="domain" description="NAD-dependent epimerase/dehydratase" evidence="2">
    <location>
        <begin position="5"/>
        <end position="137"/>
    </location>
</feature>
<dbReference type="AlphaFoldDB" id="A0A7X0HUV6"/>
<reference evidence="4 5" key="1">
    <citation type="submission" date="2020-08" db="EMBL/GenBank/DDBJ databases">
        <title>Genomic Encyclopedia of Type Strains, Phase IV (KMG-IV): sequencing the most valuable type-strain genomes for metagenomic binning, comparative biology and taxonomic classification.</title>
        <authorList>
            <person name="Goeker M."/>
        </authorList>
    </citation>
    <scope>NUCLEOTIDE SEQUENCE [LARGE SCALE GENOMIC DNA]</scope>
    <source>
        <strain evidence="4 5">DSM 5391</strain>
    </source>
</reference>
<evidence type="ECO:0000259" key="3">
    <source>
        <dbReference type="Pfam" id="PF16363"/>
    </source>
</evidence>
<dbReference type="PANTHER" id="PTHR43000">
    <property type="entry name" value="DTDP-D-GLUCOSE 4,6-DEHYDRATASE-RELATED"/>
    <property type="match status" value="1"/>
</dbReference>
<dbReference type="InterPro" id="IPR036291">
    <property type="entry name" value="NAD(P)-bd_dom_sf"/>
</dbReference>
<comment type="similarity">
    <text evidence="1">Belongs to the NAD(P)-dependent epimerase/dehydratase family.</text>
</comment>
<proteinExistence type="inferred from homology"/>
<evidence type="ECO:0000313" key="4">
    <source>
        <dbReference type="EMBL" id="MBB6447258.1"/>
    </source>
</evidence>
<dbReference type="Proteomes" id="UP000531594">
    <property type="component" value="Unassembled WGS sequence"/>
</dbReference>
<dbReference type="Gene3D" id="3.40.50.720">
    <property type="entry name" value="NAD(P)-binding Rossmann-like Domain"/>
    <property type="match status" value="1"/>
</dbReference>
<evidence type="ECO:0000259" key="2">
    <source>
        <dbReference type="Pfam" id="PF01370"/>
    </source>
</evidence>
<protein>
    <submittedName>
        <fullName evidence="4">dTDP-L-rhamnose 4-epimerase</fullName>
        <ecNumber evidence="4">5.1.3.25</ecNumber>
    </submittedName>
</protein>
<organism evidence="4 5">
    <name type="scientific">Bacillus benzoevorans</name>
    <dbReference type="NCBI Taxonomy" id="1456"/>
    <lineage>
        <taxon>Bacteria</taxon>
        <taxon>Bacillati</taxon>
        <taxon>Bacillota</taxon>
        <taxon>Bacilli</taxon>
        <taxon>Bacillales</taxon>
        <taxon>Bacillaceae</taxon>
        <taxon>Bacillus</taxon>
    </lineage>
</organism>
<evidence type="ECO:0000256" key="1">
    <source>
        <dbReference type="ARBA" id="ARBA00007637"/>
    </source>
</evidence>
<evidence type="ECO:0000313" key="5">
    <source>
        <dbReference type="Proteomes" id="UP000531594"/>
    </source>
</evidence>
<dbReference type="InterPro" id="IPR016040">
    <property type="entry name" value="NAD(P)-bd_dom"/>
</dbReference>
<keyword evidence="5" id="KW-1185">Reference proteome</keyword>